<dbReference type="AlphaFoldDB" id="B9XRL8"/>
<keyword evidence="4 7" id="KW-0732">Signal</keyword>
<evidence type="ECO:0000256" key="3">
    <source>
        <dbReference type="ARBA" id="ARBA00022723"/>
    </source>
</evidence>
<dbReference type="SUPFAM" id="SSF53850">
    <property type="entry name" value="Periplasmic binding protein-like II"/>
    <property type="match status" value="1"/>
</dbReference>
<dbReference type="Pfam" id="PF13531">
    <property type="entry name" value="SBP_bac_11"/>
    <property type="match status" value="1"/>
</dbReference>
<dbReference type="PANTHER" id="PTHR30632:SF0">
    <property type="entry name" value="SULFATE-BINDING PROTEIN"/>
    <property type="match status" value="1"/>
</dbReference>
<dbReference type="FunFam" id="3.40.190.10:FF:000035">
    <property type="entry name" value="Molybdate ABC transporter substrate-binding protein"/>
    <property type="match status" value="1"/>
</dbReference>
<dbReference type="RefSeq" id="WP_007418451.1">
    <property type="nucleotide sequence ID" value="NZ_ABOX02000065.1"/>
</dbReference>
<dbReference type="GO" id="GO:0030973">
    <property type="term" value="F:molybdate ion binding"/>
    <property type="evidence" value="ECO:0007669"/>
    <property type="project" value="TreeGrafter"/>
</dbReference>
<dbReference type="OrthoDB" id="9785015at2"/>
<dbReference type="Gene3D" id="3.40.190.10">
    <property type="entry name" value="Periplasmic binding protein-like II"/>
    <property type="match status" value="2"/>
</dbReference>
<comment type="similarity">
    <text evidence="1">Belongs to the bacterial solute-binding protein ModA family.</text>
</comment>
<organism evidence="8 9">
    <name type="scientific">Pedosphaera parvula (strain Ellin514)</name>
    <dbReference type="NCBI Taxonomy" id="320771"/>
    <lineage>
        <taxon>Bacteria</taxon>
        <taxon>Pseudomonadati</taxon>
        <taxon>Verrucomicrobiota</taxon>
        <taxon>Pedosphaerae</taxon>
        <taxon>Pedosphaerales</taxon>
        <taxon>Pedosphaeraceae</taxon>
        <taxon>Pedosphaera</taxon>
    </lineage>
</organism>
<reference evidence="8 9" key="1">
    <citation type="journal article" date="2011" name="J. Bacteriol.">
        <title>Genome sequence of 'Pedosphaera parvula' Ellin514, an aerobic Verrucomicrobial isolate from pasture soil.</title>
        <authorList>
            <person name="Kant R."/>
            <person name="van Passel M.W."/>
            <person name="Sangwan P."/>
            <person name="Palva A."/>
            <person name="Lucas S."/>
            <person name="Copeland A."/>
            <person name="Lapidus A."/>
            <person name="Glavina Del Rio T."/>
            <person name="Dalin E."/>
            <person name="Tice H."/>
            <person name="Bruce D."/>
            <person name="Goodwin L."/>
            <person name="Pitluck S."/>
            <person name="Chertkov O."/>
            <person name="Larimer F.W."/>
            <person name="Land M.L."/>
            <person name="Hauser L."/>
            <person name="Brettin T.S."/>
            <person name="Detter J.C."/>
            <person name="Han S."/>
            <person name="de Vos W.M."/>
            <person name="Janssen P.H."/>
            <person name="Smidt H."/>
        </authorList>
    </citation>
    <scope>NUCLEOTIDE SEQUENCE [LARGE SCALE GENOMIC DNA]</scope>
    <source>
        <strain evidence="8 9">Ellin514</strain>
    </source>
</reference>
<feature type="signal peptide" evidence="7">
    <location>
        <begin position="1"/>
        <end position="22"/>
    </location>
</feature>
<dbReference type="InterPro" id="IPR050682">
    <property type="entry name" value="ModA/WtpA"/>
</dbReference>
<keyword evidence="9" id="KW-1185">Reference proteome</keyword>
<feature type="binding site" evidence="6">
    <location>
        <position position="168"/>
    </location>
    <ligand>
        <name>molybdate</name>
        <dbReference type="ChEBI" id="CHEBI:36264"/>
    </ligand>
</feature>
<comment type="caution">
    <text evidence="8">The sequence shown here is derived from an EMBL/GenBank/DDBJ whole genome shotgun (WGS) entry which is preliminary data.</text>
</comment>
<protein>
    <submittedName>
        <fullName evidence="8">Molybdenum ABC transporter, periplasmic molybdate-binding protein</fullName>
    </submittedName>
</protein>
<feature type="binding site" evidence="6">
    <location>
        <position position="32"/>
    </location>
    <ligand>
        <name>molybdate</name>
        <dbReference type="ChEBI" id="CHEBI:36264"/>
    </ligand>
</feature>
<dbReference type="Proteomes" id="UP000003688">
    <property type="component" value="Unassembled WGS sequence"/>
</dbReference>
<feature type="binding site" evidence="6">
    <location>
        <position position="186"/>
    </location>
    <ligand>
        <name>molybdate</name>
        <dbReference type="ChEBI" id="CHEBI:36264"/>
    </ligand>
</feature>
<dbReference type="NCBIfam" id="TIGR01256">
    <property type="entry name" value="modA"/>
    <property type="match status" value="1"/>
</dbReference>
<feature type="chain" id="PRO_5002895173" evidence="7">
    <location>
        <begin position="23"/>
        <end position="251"/>
    </location>
</feature>
<dbReference type="InterPro" id="IPR005950">
    <property type="entry name" value="ModA"/>
</dbReference>
<evidence type="ECO:0000256" key="1">
    <source>
        <dbReference type="ARBA" id="ARBA00009175"/>
    </source>
</evidence>
<dbReference type="GO" id="GO:1901359">
    <property type="term" value="F:tungstate binding"/>
    <property type="evidence" value="ECO:0007669"/>
    <property type="project" value="UniProtKB-ARBA"/>
</dbReference>
<evidence type="ECO:0000256" key="4">
    <source>
        <dbReference type="ARBA" id="ARBA00022729"/>
    </source>
</evidence>
<sequence precursor="true">MKRFLQHLLVLGVLLAACGSHAANITVFAAASLTDSLKEIATRYEKQSGDKIVFNYGASSLLARQIEEGAPADIFFSADEAKMNNLEKQGLILPGTRKSRLGNTLVIVVDKSSSLAITSPADLTKPYVKKIALADPKAVPAGIYSREYLTKLKLWPLIEPKVVPTDNVRAALAAVESGNVEAGMVYKTDAAISRKIKVAYEVPTSDAPNISYPMAVMKEAKDPAAAKQFLEYLASDEAGKVFEKYGFIVHK</sequence>
<evidence type="ECO:0000256" key="6">
    <source>
        <dbReference type="PIRSR" id="PIRSR004846-1"/>
    </source>
</evidence>
<keyword evidence="2 6" id="KW-0500">Molybdenum</keyword>
<evidence type="ECO:0000313" key="9">
    <source>
        <dbReference type="Proteomes" id="UP000003688"/>
    </source>
</evidence>
<evidence type="ECO:0000256" key="5">
    <source>
        <dbReference type="ARBA" id="ARBA00062515"/>
    </source>
</evidence>
<comment type="subunit">
    <text evidence="5">The complex is composed of two ATP-binding proteins (ModC), two transmembrane proteins (ModB) and a solute-binding protein (ModA).</text>
</comment>
<keyword evidence="3 6" id="KW-0479">Metal-binding</keyword>
<evidence type="ECO:0000256" key="7">
    <source>
        <dbReference type="SAM" id="SignalP"/>
    </source>
</evidence>
<dbReference type="PIRSF" id="PIRSF004846">
    <property type="entry name" value="ModA"/>
    <property type="match status" value="1"/>
</dbReference>
<dbReference type="PANTHER" id="PTHR30632">
    <property type="entry name" value="MOLYBDATE-BINDING PERIPLASMIC PROTEIN"/>
    <property type="match status" value="1"/>
</dbReference>
<evidence type="ECO:0000256" key="2">
    <source>
        <dbReference type="ARBA" id="ARBA00022505"/>
    </source>
</evidence>
<dbReference type="PROSITE" id="PS51257">
    <property type="entry name" value="PROKAR_LIPOPROTEIN"/>
    <property type="match status" value="1"/>
</dbReference>
<dbReference type="EMBL" id="ABOX02000065">
    <property type="protein sequence ID" value="EEF57537.1"/>
    <property type="molecule type" value="Genomic_DNA"/>
</dbReference>
<dbReference type="GO" id="GO:0046872">
    <property type="term" value="F:metal ion binding"/>
    <property type="evidence" value="ECO:0007669"/>
    <property type="project" value="UniProtKB-KW"/>
</dbReference>
<gene>
    <name evidence="8" type="ORF">Cflav_PD0546</name>
</gene>
<proteinExistence type="inferred from homology"/>
<feature type="binding site" evidence="6">
    <location>
        <position position="141"/>
    </location>
    <ligand>
        <name>molybdate</name>
        <dbReference type="ChEBI" id="CHEBI:36264"/>
    </ligand>
</feature>
<dbReference type="GO" id="GO:0015689">
    <property type="term" value="P:molybdate ion transport"/>
    <property type="evidence" value="ECO:0007669"/>
    <property type="project" value="InterPro"/>
</dbReference>
<evidence type="ECO:0000313" key="8">
    <source>
        <dbReference type="EMBL" id="EEF57537.1"/>
    </source>
</evidence>
<feature type="binding site" evidence="6">
    <location>
        <position position="59"/>
    </location>
    <ligand>
        <name>molybdate</name>
        <dbReference type="ChEBI" id="CHEBI:36264"/>
    </ligand>
</feature>
<dbReference type="STRING" id="320771.Cflav_PD0546"/>
<accession>B9XRL8</accession>
<name>B9XRL8_PEDPL</name>